<feature type="compositionally biased region" description="Low complexity" evidence="3">
    <location>
        <begin position="849"/>
        <end position="864"/>
    </location>
</feature>
<feature type="region of interest" description="Disordered" evidence="3">
    <location>
        <begin position="783"/>
        <end position="909"/>
    </location>
</feature>
<feature type="domain" description="PP4R3 EVH1-like" evidence="5">
    <location>
        <begin position="13"/>
        <end position="111"/>
    </location>
</feature>
<name>A0AAD6NGQ5_DREDA</name>
<dbReference type="EMBL" id="JAQGDS010000010">
    <property type="protein sequence ID" value="KAJ6257604.1"/>
    <property type="molecule type" value="Genomic_DNA"/>
</dbReference>
<dbReference type="GO" id="GO:0030289">
    <property type="term" value="C:protein phosphatase 4 complex"/>
    <property type="evidence" value="ECO:0007669"/>
    <property type="project" value="TreeGrafter"/>
</dbReference>
<comment type="caution">
    <text evidence="6">The sequence shown here is derived from an EMBL/GenBank/DDBJ whole genome shotgun (WGS) entry which is preliminary data.</text>
</comment>
<feature type="compositionally biased region" description="Basic and acidic residues" evidence="3">
    <location>
        <begin position="889"/>
        <end position="909"/>
    </location>
</feature>
<evidence type="ECO:0000313" key="6">
    <source>
        <dbReference type="EMBL" id="KAJ6257604.1"/>
    </source>
</evidence>
<feature type="domain" description="Serine/threonine-protein phosphatase 4 regulatory subunit 3-like central" evidence="4">
    <location>
        <begin position="143"/>
        <end position="650"/>
    </location>
</feature>
<dbReference type="AlphaFoldDB" id="A0AAD6NGQ5"/>
<sequence>MALVVPNPPEQPRRVKVYELRNNDWFDRGTGYCTGQVLNDEPHIQVKSEEEEDRLLLETRIVKDDGYQKQQETLIVWTEPNGTDMALSFQEPEGCAAIWDFVSHVQNRIMSLSSTDDILSDDNESILYSVKLPKPELNILSSIENMMHTLTINSAGRDSLAKFIINEDYIPKLVPLLEMAEDMEMLPELFSLCRIMKIIILLNDSTIIEYIVTDEVAMGVVGILEYDPDFPTHKANHRSYLADNSRFKQVVPIDDPDIEKKIHQTYRLQYLKDVVLARILDDPTFSVLNSLIFFNQVDIVQHLQTNTTFLKALFDLFASDPLPPEEVQRRKHGVQFLQQCASIAKNLQGPSRSQLYQNLIQHGLFSVIEYALLNGDPATRIAGTEILVCMLDNDSGMMRNFIFKQIQEKTKPLTDTLIELLLNEEDLGVKAQVADAIKVLLDPSQAQPMEGLGKVSEMMNSMTATRRPPEDLPTEVFFSNYYDKSAKRLFKPLTDLEKRAPITFLSSQESALYTHLLELLCFFVRHHLFRNKYFILSENIAPRVAQLLSAREKFVQLAALKFFRACVQLNDEFYNRQLIKNKLLEPILNIVIETMPKDNLLNSACLEFFEFIKREGIKLLITHLVEQYRDKLQSITYVDTFSSLMVKYDQLHDKTVPYSADEDATPRNSMNGGKRWEGLKDLDAAEEEYFNGSDDDEEVEYSAVENSQKRIKTGGKAVLGVSSSTSPAASIKSLVDYPDDDDVMDTEDAEGEAVKVDSNSVSAAASDPGIENLNIASRASSVGADGAVEDGSSGTTATTTAGATAGDDLVMAGSLPPTPDRLSEKRRREEEAEEDGMERLLRSTKKRSPSVGKKGGVSSPSSTPSGGGGGGGGGGNGKKISISFASKGENGKGKKEDKREEKEKEKEEV</sequence>
<feature type="compositionally biased region" description="Gly residues" evidence="3">
    <location>
        <begin position="865"/>
        <end position="877"/>
    </location>
</feature>
<dbReference type="PANTHER" id="PTHR23318">
    <property type="entry name" value="ATP SYNTHASE GAMMA-RELATED"/>
    <property type="match status" value="1"/>
</dbReference>
<evidence type="ECO:0000259" key="4">
    <source>
        <dbReference type="Pfam" id="PF04802"/>
    </source>
</evidence>
<proteinExistence type="predicted"/>
<evidence type="ECO:0000256" key="3">
    <source>
        <dbReference type="SAM" id="MobiDB-lite"/>
    </source>
</evidence>
<dbReference type="SUPFAM" id="SSF48371">
    <property type="entry name" value="ARM repeat"/>
    <property type="match status" value="1"/>
</dbReference>
<reference evidence="6" key="1">
    <citation type="submission" date="2023-01" db="EMBL/GenBank/DDBJ databases">
        <title>The chitinases involved in constricting ring structure development in the nematode-trapping fungus Drechslerella dactyloides.</title>
        <authorList>
            <person name="Wang R."/>
            <person name="Zhang L."/>
            <person name="Tang P."/>
            <person name="Li S."/>
            <person name="Liang L."/>
        </authorList>
    </citation>
    <scope>NUCLEOTIDE SEQUENCE</scope>
    <source>
        <strain evidence="6">YMF1.00031</strain>
    </source>
</reference>
<dbReference type="Gene3D" id="2.30.29.30">
    <property type="entry name" value="Pleckstrin-homology domain (PH domain)/Phosphotyrosine-binding domain (PTB)"/>
    <property type="match status" value="1"/>
</dbReference>
<protein>
    <recommendedName>
        <fullName evidence="8">Serine/threonine-protein phosphatase 4 regulatory subunit 3-like central domain-containing protein</fullName>
    </recommendedName>
</protein>
<accession>A0AAD6NGQ5</accession>
<keyword evidence="2" id="KW-0539">Nucleus</keyword>
<feature type="compositionally biased region" description="Low complexity" evidence="3">
    <location>
        <begin position="791"/>
        <end position="806"/>
    </location>
</feature>
<dbReference type="InterPro" id="IPR016024">
    <property type="entry name" value="ARM-type_fold"/>
</dbReference>
<dbReference type="Pfam" id="PF04802">
    <property type="entry name" value="PP4R3"/>
    <property type="match status" value="1"/>
</dbReference>
<dbReference type="Proteomes" id="UP001221413">
    <property type="component" value="Unassembled WGS sequence"/>
</dbReference>
<dbReference type="InterPro" id="IPR051137">
    <property type="entry name" value="PP4R3-like"/>
</dbReference>
<dbReference type="SUPFAM" id="SSF50729">
    <property type="entry name" value="PH domain-like"/>
    <property type="match status" value="1"/>
</dbReference>
<organism evidence="6 7">
    <name type="scientific">Drechslerella dactyloides</name>
    <name type="common">Nematode-trapping fungus</name>
    <name type="synonym">Arthrobotrys dactyloides</name>
    <dbReference type="NCBI Taxonomy" id="74499"/>
    <lineage>
        <taxon>Eukaryota</taxon>
        <taxon>Fungi</taxon>
        <taxon>Dikarya</taxon>
        <taxon>Ascomycota</taxon>
        <taxon>Pezizomycotina</taxon>
        <taxon>Orbiliomycetes</taxon>
        <taxon>Orbiliales</taxon>
        <taxon>Orbiliaceae</taxon>
        <taxon>Drechslerella</taxon>
    </lineage>
</organism>
<dbReference type="InterPro" id="IPR011989">
    <property type="entry name" value="ARM-like"/>
</dbReference>
<dbReference type="InterPro" id="IPR006887">
    <property type="entry name" value="P4R3-like_central_dom"/>
</dbReference>
<evidence type="ECO:0000259" key="5">
    <source>
        <dbReference type="Pfam" id="PF22972"/>
    </source>
</evidence>
<comment type="subcellular location">
    <subcellularLocation>
        <location evidence="1">Nucleus</location>
    </subcellularLocation>
</comment>
<dbReference type="InterPro" id="IPR011993">
    <property type="entry name" value="PH-like_dom_sf"/>
</dbReference>
<dbReference type="Pfam" id="PF22972">
    <property type="entry name" value="EVH1_PP4R3"/>
    <property type="match status" value="1"/>
</dbReference>
<gene>
    <name evidence="6" type="ORF">Dda_7390</name>
</gene>
<evidence type="ECO:0000256" key="1">
    <source>
        <dbReference type="ARBA" id="ARBA00004123"/>
    </source>
</evidence>
<dbReference type="GO" id="GO:0072542">
    <property type="term" value="F:protein phosphatase activator activity"/>
    <property type="evidence" value="ECO:0007669"/>
    <property type="project" value="TreeGrafter"/>
</dbReference>
<feature type="compositionally biased region" description="Basic and acidic residues" evidence="3">
    <location>
        <begin position="821"/>
        <end position="830"/>
    </location>
</feature>
<evidence type="ECO:0000313" key="7">
    <source>
        <dbReference type="Proteomes" id="UP001221413"/>
    </source>
</evidence>
<evidence type="ECO:0000256" key="2">
    <source>
        <dbReference type="ARBA" id="ARBA00023242"/>
    </source>
</evidence>
<dbReference type="GO" id="GO:0005654">
    <property type="term" value="C:nucleoplasm"/>
    <property type="evidence" value="ECO:0007669"/>
    <property type="project" value="TreeGrafter"/>
</dbReference>
<keyword evidence="7" id="KW-1185">Reference proteome</keyword>
<dbReference type="GO" id="GO:0006974">
    <property type="term" value="P:DNA damage response"/>
    <property type="evidence" value="ECO:0007669"/>
    <property type="project" value="TreeGrafter"/>
</dbReference>
<dbReference type="PANTHER" id="PTHR23318:SF0">
    <property type="entry name" value="SERINE_THREONINE-PROTEIN PHOSPHATASE 4 REGULATORY SUBUNIT 3"/>
    <property type="match status" value="1"/>
</dbReference>
<dbReference type="InterPro" id="IPR055236">
    <property type="entry name" value="EVH1_PP4R3"/>
</dbReference>
<dbReference type="Gene3D" id="1.25.10.10">
    <property type="entry name" value="Leucine-rich Repeat Variant"/>
    <property type="match status" value="1"/>
</dbReference>
<evidence type="ECO:0008006" key="8">
    <source>
        <dbReference type="Google" id="ProtNLM"/>
    </source>
</evidence>